<protein>
    <submittedName>
        <fullName evidence="2">Uncharacterized protein</fullName>
    </submittedName>
</protein>
<feature type="compositionally biased region" description="Basic and acidic residues" evidence="1">
    <location>
        <begin position="119"/>
        <end position="132"/>
    </location>
</feature>
<comment type="caution">
    <text evidence="2">The sequence shown here is derived from an EMBL/GenBank/DDBJ whole genome shotgun (WGS) entry which is preliminary data.</text>
</comment>
<gene>
    <name evidence="2" type="ORF">L596_027748</name>
</gene>
<feature type="compositionally biased region" description="Low complexity" evidence="1">
    <location>
        <begin position="107"/>
        <end position="118"/>
    </location>
</feature>
<dbReference type="Proteomes" id="UP000298663">
    <property type="component" value="Unassembled WGS sequence"/>
</dbReference>
<organism evidence="2 3">
    <name type="scientific">Steinernema carpocapsae</name>
    <name type="common">Entomopathogenic nematode</name>
    <dbReference type="NCBI Taxonomy" id="34508"/>
    <lineage>
        <taxon>Eukaryota</taxon>
        <taxon>Metazoa</taxon>
        <taxon>Ecdysozoa</taxon>
        <taxon>Nematoda</taxon>
        <taxon>Chromadorea</taxon>
        <taxon>Rhabditida</taxon>
        <taxon>Tylenchina</taxon>
        <taxon>Panagrolaimomorpha</taxon>
        <taxon>Strongyloidoidea</taxon>
        <taxon>Steinernematidae</taxon>
        <taxon>Steinernema</taxon>
    </lineage>
</organism>
<evidence type="ECO:0000256" key="1">
    <source>
        <dbReference type="SAM" id="MobiDB-lite"/>
    </source>
</evidence>
<reference evidence="2 3" key="1">
    <citation type="journal article" date="2015" name="Genome Biol.">
        <title>Comparative genomics of Steinernema reveals deeply conserved gene regulatory networks.</title>
        <authorList>
            <person name="Dillman A.R."/>
            <person name="Macchietto M."/>
            <person name="Porter C.F."/>
            <person name="Rogers A."/>
            <person name="Williams B."/>
            <person name="Antoshechkin I."/>
            <person name="Lee M.M."/>
            <person name="Goodwin Z."/>
            <person name="Lu X."/>
            <person name="Lewis E.E."/>
            <person name="Goodrich-Blair H."/>
            <person name="Stock S.P."/>
            <person name="Adams B.J."/>
            <person name="Sternberg P.W."/>
            <person name="Mortazavi A."/>
        </authorList>
    </citation>
    <scope>NUCLEOTIDE SEQUENCE [LARGE SCALE GENOMIC DNA]</scope>
    <source>
        <strain evidence="2 3">ALL</strain>
    </source>
</reference>
<feature type="compositionally biased region" description="Pro residues" evidence="1">
    <location>
        <begin position="48"/>
        <end position="64"/>
    </location>
</feature>
<evidence type="ECO:0000313" key="3">
    <source>
        <dbReference type="Proteomes" id="UP000298663"/>
    </source>
</evidence>
<dbReference type="EMBL" id="AZBU02000011">
    <property type="protein sequence ID" value="TKR60512.1"/>
    <property type="molecule type" value="Genomic_DNA"/>
</dbReference>
<evidence type="ECO:0000313" key="2">
    <source>
        <dbReference type="EMBL" id="TKR60512.1"/>
    </source>
</evidence>
<accession>A0A4U5LWH0</accession>
<sequence length="209" mass="22377">MASCPCESEFPSQMPTYQISGGSYETSPGGRYPHPPLPYPQPQQIGYPQPPQQPFLPPPPPYPSSPLTNGYASSAAAATSGVPSPIQPDASVIGTYVDSMYDNVPKSGETASSEAASGSEERMPDVAYRGDEVPQSAESSQPQQTEVGATASPNGYNWHKAKARAAKTVQIDPKCNSSVLRNIMDMGQRTGVEVFAYVIWRYGDWDKAA</sequence>
<dbReference type="AlphaFoldDB" id="A0A4U5LWH0"/>
<feature type="region of interest" description="Disordered" evidence="1">
    <location>
        <begin position="1"/>
        <end position="159"/>
    </location>
</feature>
<proteinExistence type="predicted"/>
<feature type="compositionally biased region" description="Polar residues" evidence="1">
    <location>
        <begin position="136"/>
        <end position="155"/>
    </location>
</feature>
<name>A0A4U5LWH0_STECR</name>
<reference evidence="2 3" key="2">
    <citation type="journal article" date="2019" name="G3 (Bethesda)">
        <title>Hybrid Assembly of the Genome of the Entomopathogenic Nematode Steinernema carpocapsae Identifies the X-Chromosome.</title>
        <authorList>
            <person name="Serra L."/>
            <person name="Macchietto M."/>
            <person name="Macias-Munoz A."/>
            <person name="McGill C.J."/>
            <person name="Rodriguez I.M."/>
            <person name="Rodriguez B."/>
            <person name="Murad R."/>
            <person name="Mortazavi A."/>
        </authorList>
    </citation>
    <scope>NUCLEOTIDE SEQUENCE [LARGE SCALE GENOMIC DNA]</scope>
    <source>
        <strain evidence="2 3">ALL</strain>
    </source>
</reference>
<feature type="compositionally biased region" description="Polar residues" evidence="1">
    <location>
        <begin position="10"/>
        <end position="26"/>
    </location>
</feature>
<keyword evidence="3" id="KW-1185">Reference proteome</keyword>